<dbReference type="Proteomes" id="UP000706163">
    <property type="component" value="Unassembled WGS sequence"/>
</dbReference>
<dbReference type="EMBL" id="DYVT01000110">
    <property type="protein sequence ID" value="HJF68541.1"/>
    <property type="molecule type" value="Genomic_DNA"/>
</dbReference>
<protein>
    <submittedName>
        <fullName evidence="1">Uncharacterized protein</fullName>
    </submittedName>
</protein>
<dbReference type="RefSeq" id="WP_278675877.1">
    <property type="nucleotide sequence ID" value="NZ_DYVT01000110.1"/>
</dbReference>
<proteinExistence type="predicted"/>
<comment type="caution">
    <text evidence="1">The sequence shown here is derived from an EMBL/GenBank/DDBJ whole genome shotgun (WGS) entry which is preliminary data.</text>
</comment>
<gene>
    <name evidence="1" type="ORF">K8V85_09550</name>
</gene>
<reference evidence="1" key="2">
    <citation type="submission" date="2021-09" db="EMBL/GenBank/DDBJ databases">
        <authorList>
            <person name="Gilroy R."/>
        </authorList>
    </citation>
    <scope>NUCLEOTIDE SEQUENCE</scope>
    <source>
        <strain evidence="1">CHK149-3286</strain>
    </source>
</reference>
<evidence type="ECO:0000313" key="1">
    <source>
        <dbReference type="EMBL" id="HJF68541.1"/>
    </source>
</evidence>
<name>A0A921KWE0_9STAP</name>
<accession>A0A921KWE0</accession>
<evidence type="ECO:0000313" key="2">
    <source>
        <dbReference type="Proteomes" id="UP000706163"/>
    </source>
</evidence>
<reference evidence="1" key="1">
    <citation type="journal article" date="2021" name="PeerJ">
        <title>Extensive microbial diversity within the chicken gut microbiome revealed by metagenomics and culture.</title>
        <authorList>
            <person name="Gilroy R."/>
            <person name="Ravi A."/>
            <person name="Getino M."/>
            <person name="Pursley I."/>
            <person name="Horton D.L."/>
            <person name="Alikhan N.F."/>
            <person name="Baker D."/>
            <person name="Gharbi K."/>
            <person name="Hall N."/>
            <person name="Watson M."/>
            <person name="Adriaenssens E.M."/>
            <person name="Foster-Nyarko E."/>
            <person name="Jarju S."/>
            <person name="Secka A."/>
            <person name="Antonio M."/>
            <person name="Oren A."/>
            <person name="Chaudhuri R.R."/>
            <person name="La Ragione R."/>
            <person name="Hildebrand F."/>
            <person name="Pallen M.J."/>
        </authorList>
    </citation>
    <scope>NUCLEOTIDE SEQUENCE</scope>
    <source>
        <strain evidence="1">CHK149-3286</strain>
    </source>
</reference>
<sequence length="196" mass="23342">MENPIKRFFGTNKNEVEVIDAIAQKSNTSVEQVKSILNASQQIIEMNNKEILQKQEDTTNMLIRHERMMNDLKASQNQINNRQKITNQHLKELRKLIDDKARKALGNQEQLDLDGLMFGNLTTSELFREQQVKAQNTKEYNKQLRKYKNKIWRIVKDHLNDVYNTPLQIKVEFFNDYMFDDIYNRISSLNVHEIRR</sequence>
<organism evidence="1 2">
    <name type="scientific">Staphylococcus kloosii</name>
    <dbReference type="NCBI Taxonomy" id="29384"/>
    <lineage>
        <taxon>Bacteria</taxon>
        <taxon>Bacillati</taxon>
        <taxon>Bacillota</taxon>
        <taxon>Bacilli</taxon>
        <taxon>Bacillales</taxon>
        <taxon>Staphylococcaceae</taxon>
        <taxon>Staphylococcus</taxon>
    </lineage>
</organism>
<dbReference type="AlphaFoldDB" id="A0A921KWE0"/>